<dbReference type="EMBL" id="LGGX01000001">
    <property type="protein sequence ID" value="KUK88273.1"/>
    <property type="molecule type" value="Genomic_DNA"/>
</dbReference>
<dbReference type="GO" id="GO:0050660">
    <property type="term" value="F:flavin adenine dinucleotide binding"/>
    <property type="evidence" value="ECO:0007669"/>
    <property type="project" value="InterPro"/>
</dbReference>
<dbReference type="Gene3D" id="3.40.50.80">
    <property type="entry name" value="Nucleotide-binding domain of ferredoxin-NADP reductase (FNR) module"/>
    <property type="match status" value="1"/>
</dbReference>
<dbReference type="PANTHER" id="PTHR43513">
    <property type="entry name" value="DIHYDROOROTATE DEHYDROGENASE B (NAD(+)), ELECTRON TRANSFER SUBUNIT"/>
    <property type="match status" value="1"/>
</dbReference>
<dbReference type="InterPro" id="IPR017927">
    <property type="entry name" value="FAD-bd_FR_type"/>
</dbReference>
<reference evidence="4" key="1">
    <citation type="journal article" date="2015" name="MBio">
        <title>Genome-Resolved Metagenomic Analysis Reveals Roles for Candidate Phyla and Other Microbial Community Members in Biogeochemical Transformations in Oil Reservoirs.</title>
        <authorList>
            <person name="Hu P."/>
            <person name="Tom L."/>
            <person name="Singh A."/>
            <person name="Thomas B.C."/>
            <person name="Baker B.J."/>
            <person name="Piceno Y.M."/>
            <person name="Andersen G.L."/>
            <person name="Banfield J.F."/>
        </authorList>
    </citation>
    <scope>NUCLEOTIDE SEQUENCE [LARGE SCALE GENOMIC DNA]</scope>
</reference>
<keyword evidence="1" id="KW-0411">Iron-sulfur</keyword>
<dbReference type="InterPro" id="IPR050353">
    <property type="entry name" value="PyrK_electron_transfer"/>
</dbReference>
<dbReference type="GO" id="GO:0006221">
    <property type="term" value="P:pyrimidine nucleotide biosynthetic process"/>
    <property type="evidence" value="ECO:0007669"/>
    <property type="project" value="InterPro"/>
</dbReference>
<gene>
    <name evidence="3" type="ORF">XE03_0279</name>
</gene>
<dbReference type="InterPro" id="IPR012165">
    <property type="entry name" value="Cyt_c3_hydrogenase_gsu"/>
</dbReference>
<keyword evidence="1" id="KW-0001">2Fe-2S</keyword>
<dbReference type="GO" id="GO:0016491">
    <property type="term" value="F:oxidoreductase activity"/>
    <property type="evidence" value="ECO:0007669"/>
    <property type="project" value="InterPro"/>
</dbReference>
<dbReference type="Pfam" id="PF10418">
    <property type="entry name" value="DHODB_Fe-S_bind"/>
    <property type="match status" value="1"/>
</dbReference>
<dbReference type="PROSITE" id="PS51384">
    <property type="entry name" value="FAD_FR"/>
    <property type="match status" value="1"/>
</dbReference>
<dbReference type="GO" id="GO:0051537">
    <property type="term" value="F:2 iron, 2 sulfur cluster binding"/>
    <property type="evidence" value="ECO:0007669"/>
    <property type="project" value="UniProtKB-KW"/>
</dbReference>
<dbReference type="InterPro" id="IPR019480">
    <property type="entry name" value="Dihydroorotate_DH_Fe-S-bd"/>
</dbReference>
<protein>
    <submittedName>
        <fullName evidence="3">Hydrogenase</fullName>
    </submittedName>
</protein>
<evidence type="ECO:0000313" key="4">
    <source>
        <dbReference type="Proteomes" id="UP000053467"/>
    </source>
</evidence>
<dbReference type="NCBIfam" id="NF004862">
    <property type="entry name" value="PRK06222.1"/>
    <property type="match status" value="1"/>
</dbReference>
<proteinExistence type="predicted"/>
<dbReference type="PATRIC" id="fig|1635277.3.peg.289"/>
<feature type="binding site" evidence="1">
    <location>
        <position position="237"/>
    </location>
    <ligand>
        <name>[2Fe-2S] cluster</name>
        <dbReference type="ChEBI" id="CHEBI:190135"/>
    </ligand>
</feature>
<dbReference type="Gene3D" id="2.40.30.10">
    <property type="entry name" value="Translation factors"/>
    <property type="match status" value="1"/>
</dbReference>
<evidence type="ECO:0000259" key="2">
    <source>
        <dbReference type="PROSITE" id="PS51384"/>
    </source>
</evidence>
<dbReference type="PANTHER" id="PTHR43513:SF3">
    <property type="entry name" value="DIHYDROOROTATE DEHYDROGENASE B (NAD(+)), ELECTRON TRANSFER SUBUNIT-RELATED"/>
    <property type="match status" value="1"/>
</dbReference>
<comment type="caution">
    <text evidence="3">The sequence shown here is derived from an EMBL/GenBank/DDBJ whole genome shotgun (WGS) entry which is preliminary data.</text>
</comment>
<dbReference type="CDD" id="cd06219">
    <property type="entry name" value="DHOD_e_trans_like1"/>
    <property type="match status" value="1"/>
</dbReference>
<dbReference type="InterPro" id="IPR017938">
    <property type="entry name" value="Riboflavin_synthase-like_b-brl"/>
</dbReference>
<evidence type="ECO:0000256" key="1">
    <source>
        <dbReference type="PIRSR" id="PIRSR006816-2"/>
    </source>
</evidence>
<dbReference type="SUPFAM" id="SSF63380">
    <property type="entry name" value="Riboflavin synthase domain-like"/>
    <property type="match status" value="1"/>
</dbReference>
<dbReference type="GO" id="GO:0046872">
    <property type="term" value="F:metal ion binding"/>
    <property type="evidence" value="ECO:0007669"/>
    <property type="project" value="UniProtKB-KW"/>
</dbReference>
<comment type="cofactor">
    <cofactor evidence="1">
        <name>[2Fe-2S] cluster</name>
        <dbReference type="ChEBI" id="CHEBI:190135"/>
    </cofactor>
    <text evidence="1">Binds 1 [2Fe-2S] cluster per subunit.</text>
</comment>
<keyword evidence="1" id="KW-0408">Iron</keyword>
<feature type="binding site" evidence="1">
    <location>
        <position position="222"/>
    </location>
    <ligand>
        <name>[2Fe-2S] cluster</name>
        <dbReference type="ChEBI" id="CHEBI:190135"/>
    </ligand>
</feature>
<feature type="binding site" evidence="1">
    <location>
        <position position="225"/>
    </location>
    <ligand>
        <name>[2Fe-2S] cluster</name>
        <dbReference type="ChEBI" id="CHEBI:190135"/>
    </ligand>
</feature>
<dbReference type="PIRSF" id="PIRSF006816">
    <property type="entry name" value="Cyc3_hyd_g"/>
    <property type="match status" value="1"/>
</dbReference>
<dbReference type="AlphaFoldDB" id="A0A101I4S2"/>
<keyword evidence="1" id="KW-0479">Metal-binding</keyword>
<accession>A0A101I4S2</accession>
<dbReference type="Proteomes" id="UP000053467">
    <property type="component" value="Unassembled WGS sequence"/>
</dbReference>
<dbReference type="InterPro" id="IPR039261">
    <property type="entry name" value="FNR_nucleotide-bd"/>
</dbReference>
<organism evidence="3 4">
    <name type="scientific">candidate division TA06 bacterium 34_109</name>
    <dbReference type="NCBI Taxonomy" id="1635277"/>
    <lineage>
        <taxon>Bacteria</taxon>
        <taxon>Bacteria division TA06</taxon>
    </lineage>
</organism>
<dbReference type="SUPFAM" id="SSF52343">
    <property type="entry name" value="Ferredoxin reductase-like, C-terminal NADP-linked domain"/>
    <property type="match status" value="1"/>
</dbReference>
<sequence>MYQILEHQKIGQNIHKLVIKAPLIAREAKPGQFVILRSYENGERIPITICDKDKERGSITLYIQEVGKSTAKIGSLKENDYIVDVVGPLGKAANIEKVGTVVTVGGGVGCAITYPETKAYKEVGNYVISIMGFRNVSFKILEDEMKSISDELYITTDDGSYGEKGFVSDKLKELINKGKKIDEVLVIGPAIMMKVVSDITKEYGIKTIASLNSIMVDGTGMCGACRIEVGGKTKFACVDGPEFDAHQVDFSLLMKRLSMYKDEEKLSYEKFINER</sequence>
<evidence type="ECO:0000313" key="3">
    <source>
        <dbReference type="EMBL" id="KUK88273.1"/>
    </source>
</evidence>
<name>A0A101I4S2_UNCT6</name>
<feature type="domain" description="FAD-binding FR-type" evidence="2">
    <location>
        <begin position="1"/>
        <end position="95"/>
    </location>
</feature>